<feature type="region of interest" description="Disordered" evidence="1">
    <location>
        <begin position="57"/>
        <end position="141"/>
    </location>
</feature>
<proteinExistence type="predicted"/>
<feature type="compositionally biased region" description="Pro residues" evidence="1">
    <location>
        <begin position="129"/>
        <end position="141"/>
    </location>
</feature>
<evidence type="ECO:0000313" key="3">
    <source>
        <dbReference type="Proteomes" id="UP001152320"/>
    </source>
</evidence>
<accession>A0A9Q1CM64</accession>
<dbReference type="AlphaFoldDB" id="A0A9Q1CM64"/>
<evidence type="ECO:0000256" key="1">
    <source>
        <dbReference type="SAM" id="MobiDB-lite"/>
    </source>
</evidence>
<evidence type="ECO:0000313" key="2">
    <source>
        <dbReference type="EMBL" id="KAJ8046954.1"/>
    </source>
</evidence>
<dbReference type="Proteomes" id="UP001152320">
    <property type="component" value="Chromosome 2"/>
</dbReference>
<name>A0A9Q1CM64_HOLLE</name>
<keyword evidence="3" id="KW-1185">Reference proteome</keyword>
<gene>
    <name evidence="2" type="ORF">HOLleu_05806</name>
</gene>
<feature type="compositionally biased region" description="Low complexity" evidence="1">
    <location>
        <begin position="85"/>
        <end position="99"/>
    </location>
</feature>
<protein>
    <submittedName>
        <fullName evidence="2">Uncharacterized protein</fullName>
    </submittedName>
</protein>
<comment type="caution">
    <text evidence="2">The sequence shown here is derived from an EMBL/GenBank/DDBJ whole genome shotgun (WGS) entry which is preliminary data.</text>
</comment>
<sequence>MASHPARFSKRAEKDYAMAQAEAKVLEAAFSEEVKKKCCTVEDRAFKAITLDSVFVEDAVDMDSEDEESESGDEPPEEPLPPHQQPYRQQMLLQQQQQEQQREQEQQPQPCLPKRPRGHPCNNPLAEAIPPPIRPRSRTPP</sequence>
<feature type="compositionally biased region" description="Acidic residues" evidence="1">
    <location>
        <begin position="58"/>
        <end position="77"/>
    </location>
</feature>
<organism evidence="2 3">
    <name type="scientific">Holothuria leucospilota</name>
    <name type="common">Black long sea cucumber</name>
    <name type="synonym">Mertensiothuria leucospilota</name>
    <dbReference type="NCBI Taxonomy" id="206669"/>
    <lineage>
        <taxon>Eukaryota</taxon>
        <taxon>Metazoa</taxon>
        <taxon>Echinodermata</taxon>
        <taxon>Eleutherozoa</taxon>
        <taxon>Echinozoa</taxon>
        <taxon>Holothuroidea</taxon>
        <taxon>Aspidochirotacea</taxon>
        <taxon>Aspidochirotida</taxon>
        <taxon>Holothuriidae</taxon>
        <taxon>Holothuria</taxon>
    </lineage>
</organism>
<reference evidence="2" key="1">
    <citation type="submission" date="2021-10" db="EMBL/GenBank/DDBJ databases">
        <title>Tropical sea cucumber genome reveals ecological adaptation and Cuvierian tubules defense mechanism.</title>
        <authorList>
            <person name="Chen T."/>
        </authorList>
    </citation>
    <scope>NUCLEOTIDE SEQUENCE</scope>
    <source>
        <strain evidence="2">Nanhai2018</strain>
        <tissue evidence="2">Muscle</tissue>
    </source>
</reference>
<dbReference type="EMBL" id="JAIZAY010000002">
    <property type="protein sequence ID" value="KAJ8046954.1"/>
    <property type="molecule type" value="Genomic_DNA"/>
</dbReference>